<organism evidence="2 3">
    <name type="scientific">Acinetobacter ursingii ANC 3649</name>
    <dbReference type="NCBI Taxonomy" id="1257043"/>
    <lineage>
        <taxon>Bacteria</taxon>
        <taxon>Pseudomonadati</taxon>
        <taxon>Pseudomonadota</taxon>
        <taxon>Gammaproteobacteria</taxon>
        <taxon>Moraxellales</taxon>
        <taxon>Moraxellaceae</taxon>
        <taxon>Acinetobacter</taxon>
    </lineage>
</organism>
<sequence length="29" mass="3354">MKTVEVVLVSSTIFTLMIMVYLFGQLAYR</sequence>
<keyword evidence="1" id="KW-1133">Transmembrane helix</keyword>
<keyword evidence="3" id="KW-1185">Reference proteome</keyword>
<evidence type="ECO:0000256" key="1">
    <source>
        <dbReference type="SAM" id="Phobius"/>
    </source>
</evidence>
<feature type="transmembrane region" description="Helical" evidence="1">
    <location>
        <begin position="6"/>
        <end position="28"/>
    </location>
</feature>
<comment type="caution">
    <text evidence="2">The sequence shown here is derived from an EMBL/GenBank/DDBJ whole genome shotgun (WGS) entry which is preliminary data.</text>
</comment>
<name>N9C0C0_9GAMM</name>
<dbReference type="EMBL" id="APQC01000015">
    <property type="protein sequence ID" value="ENV79292.1"/>
    <property type="molecule type" value="Genomic_DNA"/>
</dbReference>
<dbReference type="HOGENOM" id="CLU_221037_0_0_6"/>
<gene>
    <name evidence="2" type="ORF">F942_02077</name>
</gene>
<reference evidence="2 3" key="1">
    <citation type="submission" date="2013-02" db="EMBL/GenBank/DDBJ databases">
        <title>The Genome Sequence of Acinetobacter ursingii NIPH ANC_3649.</title>
        <authorList>
            <consortium name="The Broad Institute Genome Sequencing Platform"/>
            <consortium name="The Broad Institute Genome Sequencing Center for Infectious Disease"/>
            <person name="Cerqueira G."/>
            <person name="Feldgarden M."/>
            <person name="Courvalin P."/>
            <person name="Perichon B."/>
            <person name="Grillot-Courvalin C."/>
            <person name="Clermont D."/>
            <person name="Rocha E."/>
            <person name="Yoon E.-J."/>
            <person name="Nemec A."/>
            <person name="Walker B."/>
            <person name="Young S.K."/>
            <person name="Zeng Q."/>
            <person name="Gargeya S."/>
            <person name="Fitzgerald M."/>
            <person name="Haas B."/>
            <person name="Abouelleil A."/>
            <person name="Alvarado L."/>
            <person name="Arachchi H.M."/>
            <person name="Berlin A.M."/>
            <person name="Chapman S.B."/>
            <person name="Dewar J."/>
            <person name="Goldberg J."/>
            <person name="Griggs A."/>
            <person name="Gujja S."/>
            <person name="Hansen M."/>
            <person name="Howarth C."/>
            <person name="Imamovic A."/>
            <person name="Larimer J."/>
            <person name="McCowan C."/>
            <person name="Murphy C."/>
            <person name="Neiman D."/>
            <person name="Pearson M."/>
            <person name="Priest M."/>
            <person name="Roberts A."/>
            <person name="Saif S."/>
            <person name="Shea T."/>
            <person name="Sisk P."/>
            <person name="Sykes S."/>
            <person name="Wortman J."/>
            <person name="Nusbaum C."/>
            <person name="Birren B."/>
        </authorList>
    </citation>
    <scope>NUCLEOTIDE SEQUENCE [LARGE SCALE GENOMIC DNA]</scope>
    <source>
        <strain evidence="2 3">ANC 3649</strain>
    </source>
</reference>
<dbReference type="AlphaFoldDB" id="N9C0C0"/>
<evidence type="ECO:0000313" key="3">
    <source>
        <dbReference type="Proteomes" id="UP000013276"/>
    </source>
</evidence>
<evidence type="ECO:0000313" key="2">
    <source>
        <dbReference type="EMBL" id="ENV79292.1"/>
    </source>
</evidence>
<keyword evidence="1" id="KW-0812">Transmembrane</keyword>
<accession>N9C0C0</accession>
<keyword evidence="1" id="KW-0472">Membrane</keyword>
<dbReference type="Proteomes" id="UP000013276">
    <property type="component" value="Unassembled WGS sequence"/>
</dbReference>
<proteinExistence type="predicted"/>
<protein>
    <submittedName>
        <fullName evidence="2">Uncharacterized protein</fullName>
    </submittedName>
</protein>